<evidence type="ECO:0000313" key="1">
    <source>
        <dbReference type="EMBL" id="SVD78908.1"/>
    </source>
</evidence>
<name>A0A382Y8U0_9ZZZZ</name>
<protein>
    <submittedName>
        <fullName evidence="1">Uncharacterized protein</fullName>
    </submittedName>
</protein>
<sequence length="124" mass="14215">MVASVLVLFTYYITDWGYTGRDNILDAHDAYLYGKLVDSWGSPPNIFSVEKELNNLKLQCTIFKADQDTLCSNDTLIFWSNHQSPVELCNYLSYSSTEDYVSSHNITYNNYVSFGDIDLNKDII</sequence>
<reference evidence="1" key="1">
    <citation type="submission" date="2018-05" db="EMBL/GenBank/DDBJ databases">
        <authorList>
            <person name="Lanie J.A."/>
            <person name="Ng W.-L."/>
            <person name="Kazmierczak K.M."/>
            <person name="Andrzejewski T.M."/>
            <person name="Davidsen T.M."/>
            <person name="Wayne K.J."/>
            <person name="Tettelin H."/>
            <person name="Glass J.I."/>
            <person name="Rusch D."/>
            <person name="Podicherti R."/>
            <person name="Tsui H.-C.T."/>
            <person name="Winkler M.E."/>
        </authorList>
    </citation>
    <scope>NUCLEOTIDE SEQUENCE</scope>
</reference>
<dbReference type="AlphaFoldDB" id="A0A382Y8U0"/>
<accession>A0A382Y8U0</accession>
<gene>
    <name evidence="1" type="ORF">METZ01_LOCUS431762</name>
</gene>
<dbReference type="EMBL" id="UINC01173357">
    <property type="protein sequence ID" value="SVD78908.1"/>
    <property type="molecule type" value="Genomic_DNA"/>
</dbReference>
<organism evidence="1">
    <name type="scientific">marine metagenome</name>
    <dbReference type="NCBI Taxonomy" id="408172"/>
    <lineage>
        <taxon>unclassified sequences</taxon>
        <taxon>metagenomes</taxon>
        <taxon>ecological metagenomes</taxon>
    </lineage>
</organism>
<feature type="non-terminal residue" evidence="1">
    <location>
        <position position="124"/>
    </location>
</feature>
<proteinExistence type="predicted"/>